<keyword evidence="7 9" id="KW-1133">Transmembrane helix</keyword>
<sequence>MDNNEITPEGAIAPPAVTAKYDDEKNLAHEYDEKDLHPGEYTHTLLSEVVQDESAIAGLELTGANDLEQLEARLDTMSLERTAKIVKQLLLMHTNDQNFPGHILDQMRLFLSDPNIFENPEKHADLVHEMKLEALLATENSPYIEVRGNVSATDDPNMYVSTVRAWVIGCLFSAAGTFIDNLFAFRNPGISVGVNVAQLVSYPVARAWARLLPDWRIRLFGQEICLNPGPFNKKEHMLITIMCNVSFTSPYTNYIIPVQALDMYFNESFAYSRGYQFLITFSSNMVGYGFAGILRKILVYPSTAIWPASLSTVALVTSFHDEANVPVRGPFNKVYSATREKIFLIGTVGMFIYYFFPGFIFEAMSLFSWMTWIAPNNIHLDAVTGITGGLGLNPWPTFDWNMFGGSGLYLPTFVVLNMFGGVLIGAIMTLGIWYRNTWNTGYLPINSNETFDNTGASYNVTVMLNDKGGFDEAAYRAYSQPWFSAGYLVYNIWAFAQYSATLTYVILFHRHEVTRGYKGVRKSMRKIWASIRRRPATDSSEDIDDLEEDVHYRLMQAYKEVPDWHYAVLLIFPIALGMVAVGAWPTHSTPAALVYGMIMPIIGLVPIGMIQAVTGISVALNIIADIIGGTINAGNANGLMFFKCWAYISSWQAIGFCSDMKLAHYLKIPPRVTFWAQLVATFIFSLVSSMSFNFIMSFPGICTEDASFRLTCPAQTSFYTASIFWGTISPKKLFGPGQRYNTLLIGFPLGFIMVVLYWGARRFFPKSEFVRQIHPVMIIAGPVAYAAPYNLAYYLGNVYVNLISFQYIRKRYVAFWAKWNYVISAAFSTGIAIAAIIMFFALEMPKGGFSIDWWGNNVVALGCEGEGGCARLPMPDAGYFGPAPGTYT</sequence>
<dbReference type="OrthoDB" id="9986677at2759"/>
<evidence type="ECO:0000256" key="2">
    <source>
        <dbReference type="ARBA" id="ARBA00008807"/>
    </source>
</evidence>
<feature type="transmembrane region" description="Helical" evidence="9">
    <location>
        <begin position="342"/>
        <end position="361"/>
    </location>
</feature>
<name>A0A1Y2AMH0_9TREE</name>
<evidence type="ECO:0000256" key="7">
    <source>
        <dbReference type="ARBA" id="ARBA00022989"/>
    </source>
</evidence>
<keyword evidence="5" id="KW-0571">Peptide transport</keyword>
<keyword evidence="4 9" id="KW-0812">Transmembrane</keyword>
<keyword evidence="6" id="KW-0653">Protein transport</keyword>
<evidence type="ECO:0000256" key="3">
    <source>
        <dbReference type="ARBA" id="ARBA00022448"/>
    </source>
</evidence>
<keyword evidence="11" id="KW-1185">Reference proteome</keyword>
<feature type="transmembrane region" description="Helical" evidence="9">
    <location>
        <begin position="636"/>
        <end position="654"/>
    </location>
</feature>
<comment type="subcellular location">
    <subcellularLocation>
        <location evidence="1">Membrane</location>
        <topology evidence="1">Multi-pass membrane protein</topology>
    </subcellularLocation>
</comment>
<feature type="transmembrane region" description="Helical" evidence="9">
    <location>
        <begin position="564"/>
        <end position="585"/>
    </location>
</feature>
<dbReference type="GO" id="GO:0015031">
    <property type="term" value="P:protein transport"/>
    <property type="evidence" value="ECO:0007669"/>
    <property type="project" value="UniProtKB-KW"/>
</dbReference>
<dbReference type="NCBIfam" id="TIGR00728">
    <property type="entry name" value="OPT_sfam"/>
    <property type="match status" value="1"/>
</dbReference>
<evidence type="ECO:0000256" key="9">
    <source>
        <dbReference type="SAM" id="Phobius"/>
    </source>
</evidence>
<comment type="similarity">
    <text evidence="2">Belongs to the oligopeptide OPT transporter family.</text>
</comment>
<evidence type="ECO:0000313" key="10">
    <source>
        <dbReference type="EMBL" id="ORY23682.1"/>
    </source>
</evidence>
<feature type="transmembrane region" description="Helical" evidence="9">
    <location>
        <begin position="597"/>
        <end position="624"/>
    </location>
</feature>
<dbReference type="GO" id="GO:0035673">
    <property type="term" value="F:oligopeptide transmembrane transporter activity"/>
    <property type="evidence" value="ECO:0007669"/>
    <property type="project" value="InterPro"/>
</dbReference>
<dbReference type="GO" id="GO:0016020">
    <property type="term" value="C:membrane"/>
    <property type="evidence" value="ECO:0007669"/>
    <property type="project" value="UniProtKB-SubCell"/>
</dbReference>
<dbReference type="Pfam" id="PF03169">
    <property type="entry name" value="OPT"/>
    <property type="match status" value="1"/>
</dbReference>
<gene>
    <name evidence="10" type="ORF">BCR39DRAFT_548742</name>
</gene>
<feature type="transmembrane region" description="Helical" evidence="9">
    <location>
        <begin position="740"/>
        <end position="760"/>
    </location>
</feature>
<evidence type="ECO:0000256" key="1">
    <source>
        <dbReference type="ARBA" id="ARBA00004141"/>
    </source>
</evidence>
<feature type="transmembrane region" description="Helical" evidence="9">
    <location>
        <begin position="819"/>
        <end position="842"/>
    </location>
</feature>
<organism evidence="10 11">
    <name type="scientific">Naematelia encephala</name>
    <dbReference type="NCBI Taxonomy" id="71784"/>
    <lineage>
        <taxon>Eukaryota</taxon>
        <taxon>Fungi</taxon>
        <taxon>Dikarya</taxon>
        <taxon>Basidiomycota</taxon>
        <taxon>Agaricomycotina</taxon>
        <taxon>Tremellomycetes</taxon>
        <taxon>Tremellales</taxon>
        <taxon>Naemateliaceae</taxon>
        <taxon>Naematelia</taxon>
    </lineage>
</organism>
<proteinExistence type="inferred from homology"/>
<evidence type="ECO:0000256" key="4">
    <source>
        <dbReference type="ARBA" id="ARBA00022692"/>
    </source>
</evidence>
<comment type="caution">
    <text evidence="10">The sequence shown here is derived from an EMBL/GenBank/DDBJ whole genome shotgun (WGS) entry which is preliminary data.</text>
</comment>
<evidence type="ECO:0000256" key="5">
    <source>
        <dbReference type="ARBA" id="ARBA00022856"/>
    </source>
</evidence>
<dbReference type="InterPro" id="IPR004813">
    <property type="entry name" value="OPT"/>
</dbReference>
<keyword evidence="8 9" id="KW-0472">Membrane</keyword>
<dbReference type="AlphaFoldDB" id="A0A1Y2AMH0"/>
<feature type="transmembrane region" description="Helical" evidence="9">
    <location>
        <begin position="674"/>
        <end position="696"/>
    </location>
</feature>
<evidence type="ECO:0000256" key="8">
    <source>
        <dbReference type="ARBA" id="ARBA00023136"/>
    </source>
</evidence>
<dbReference type="InParanoid" id="A0A1Y2AMH0"/>
<reference evidence="10 11" key="1">
    <citation type="submission" date="2016-07" db="EMBL/GenBank/DDBJ databases">
        <title>Pervasive Adenine N6-methylation of Active Genes in Fungi.</title>
        <authorList>
            <consortium name="DOE Joint Genome Institute"/>
            <person name="Mondo S.J."/>
            <person name="Dannebaum R.O."/>
            <person name="Kuo R.C."/>
            <person name="Labutti K."/>
            <person name="Haridas S."/>
            <person name="Kuo A."/>
            <person name="Salamov A."/>
            <person name="Ahrendt S.R."/>
            <person name="Lipzen A."/>
            <person name="Sullivan W."/>
            <person name="Andreopoulos W.B."/>
            <person name="Clum A."/>
            <person name="Lindquist E."/>
            <person name="Daum C."/>
            <person name="Ramamoorthy G.K."/>
            <person name="Gryganskyi A."/>
            <person name="Culley D."/>
            <person name="Magnuson J.K."/>
            <person name="James T.Y."/>
            <person name="O'Malley M.A."/>
            <person name="Stajich J.E."/>
            <person name="Spatafora J.W."/>
            <person name="Visel A."/>
            <person name="Grigoriev I.V."/>
        </authorList>
    </citation>
    <scope>NUCLEOTIDE SEQUENCE [LARGE SCALE GENOMIC DNA]</scope>
    <source>
        <strain evidence="10 11">68-887.2</strain>
    </source>
</reference>
<protein>
    <submittedName>
        <fullName evidence="10">OPT oligopeptide transporter protein-domain-containing protein</fullName>
    </submittedName>
</protein>
<evidence type="ECO:0000313" key="11">
    <source>
        <dbReference type="Proteomes" id="UP000193986"/>
    </source>
</evidence>
<evidence type="ECO:0000256" key="6">
    <source>
        <dbReference type="ARBA" id="ARBA00022927"/>
    </source>
</evidence>
<dbReference type="InterPro" id="IPR004648">
    <property type="entry name" value="Oligpept_transpt"/>
</dbReference>
<dbReference type="Proteomes" id="UP000193986">
    <property type="component" value="Unassembled WGS sequence"/>
</dbReference>
<dbReference type="EMBL" id="MCFC01000076">
    <property type="protein sequence ID" value="ORY23682.1"/>
    <property type="molecule type" value="Genomic_DNA"/>
</dbReference>
<accession>A0A1Y2AMH0</accession>
<dbReference type="NCBIfam" id="TIGR00727">
    <property type="entry name" value="ISP4_OPT"/>
    <property type="match status" value="1"/>
</dbReference>
<feature type="transmembrane region" description="Helical" evidence="9">
    <location>
        <begin position="772"/>
        <end position="795"/>
    </location>
</feature>
<dbReference type="PANTHER" id="PTHR22601">
    <property type="entry name" value="ISP4 LIKE PROTEIN"/>
    <property type="match status" value="1"/>
</dbReference>
<keyword evidence="3" id="KW-0813">Transport</keyword>
<feature type="transmembrane region" description="Helical" evidence="9">
    <location>
        <begin position="408"/>
        <end position="434"/>
    </location>
</feature>